<accession>A0A401LGK4</accession>
<feature type="transmembrane region" description="Helical" evidence="5">
    <location>
        <begin position="162"/>
        <end position="185"/>
    </location>
</feature>
<dbReference type="InterPro" id="IPR010432">
    <property type="entry name" value="RDD"/>
</dbReference>
<comment type="subcellular location">
    <subcellularLocation>
        <location evidence="1">Membrane</location>
        <topology evidence="1">Multi-pass membrane protein</topology>
    </subcellularLocation>
</comment>
<dbReference type="GO" id="GO:0016020">
    <property type="term" value="C:membrane"/>
    <property type="evidence" value="ECO:0007669"/>
    <property type="project" value="UniProtKB-SubCell"/>
</dbReference>
<name>A0A401LGK4_9FIRM</name>
<evidence type="ECO:0000256" key="2">
    <source>
        <dbReference type="ARBA" id="ARBA00022692"/>
    </source>
</evidence>
<feature type="transmembrane region" description="Helical" evidence="5">
    <location>
        <begin position="25"/>
        <end position="46"/>
    </location>
</feature>
<proteinExistence type="predicted"/>
<keyword evidence="4 5" id="KW-0472">Membrane</keyword>
<dbReference type="Pfam" id="PF06271">
    <property type="entry name" value="RDD"/>
    <property type="match status" value="1"/>
</dbReference>
<keyword evidence="3 5" id="KW-1133">Transmembrane helix</keyword>
<evidence type="ECO:0000313" key="8">
    <source>
        <dbReference type="Proteomes" id="UP000287361"/>
    </source>
</evidence>
<evidence type="ECO:0000259" key="6">
    <source>
        <dbReference type="Pfam" id="PF06271"/>
    </source>
</evidence>
<evidence type="ECO:0000313" key="7">
    <source>
        <dbReference type="EMBL" id="GCB30643.1"/>
    </source>
</evidence>
<keyword evidence="2 5" id="KW-0812">Transmembrane</keyword>
<comment type="caution">
    <text evidence="7">The sequence shown here is derived from an EMBL/GenBank/DDBJ whole genome shotgun (WGS) entry which is preliminary data.</text>
</comment>
<evidence type="ECO:0000256" key="4">
    <source>
        <dbReference type="ARBA" id="ARBA00023136"/>
    </source>
</evidence>
<evidence type="ECO:0000256" key="5">
    <source>
        <dbReference type="SAM" id="Phobius"/>
    </source>
</evidence>
<evidence type="ECO:0000256" key="1">
    <source>
        <dbReference type="ARBA" id="ARBA00004141"/>
    </source>
</evidence>
<sequence length="373" mass="42862">MTTDVILSSETNETQTPLKAPWRRFFARSLDLGLLATLLNLCLSFFSPMKASNSSFAWMLLETYLSWLFLFLLEPLFLSKWGKTPGKWLFGLSVHQKDGSLLTRSQAFERLVKIFHVGEGYAIPFYSLYRNYKCYEIYTEEGTLPWDNDLCYEVKPFRLRSAFGYIVIVLFAGIFTFLIHTWTILPNGNTLTVAEFSENYNHLLEYAELDTLPSLTKDGKWKEGEDDLTALIFLPNAVRSEPVIQEENGKLSSFSYTLTDTEGDILSPLEQNPLLAMALLRTQIDFLHPDLERISGQLLSSDDTQEPQRISSVLNYMDRHPYCSYTIETGNLRIIQEITLVGYNVDKHNSYSIGPDEDAKETYYSLTFTLEQH</sequence>
<organism evidence="7 8">
    <name type="scientific">Anaerotignum faecicola</name>
    <dbReference type="NCBI Taxonomy" id="2358141"/>
    <lineage>
        <taxon>Bacteria</taxon>
        <taxon>Bacillati</taxon>
        <taxon>Bacillota</taxon>
        <taxon>Clostridia</taxon>
        <taxon>Lachnospirales</taxon>
        <taxon>Anaerotignaceae</taxon>
        <taxon>Anaerotignum</taxon>
    </lineage>
</organism>
<dbReference type="AlphaFoldDB" id="A0A401LGK4"/>
<gene>
    <name evidence="7" type="ORF">KGMB03357_23040</name>
</gene>
<keyword evidence="8" id="KW-1185">Reference proteome</keyword>
<feature type="transmembrane region" description="Helical" evidence="5">
    <location>
        <begin position="58"/>
        <end position="78"/>
    </location>
</feature>
<evidence type="ECO:0000256" key="3">
    <source>
        <dbReference type="ARBA" id="ARBA00022989"/>
    </source>
</evidence>
<dbReference type="OrthoDB" id="9791488at2"/>
<dbReference type="EMBL" id="BHVZ01000014">
    <property type="protein sequence ID" value="GCB30643.1"/>
    <property type="molecule type" value="Genomic_DNA"/>
</dbReference>
<protein>
    <recommendedName>
        <fullName evidence="6">RDD domain-containing protein</fullName>
    </recommendedName>
</protein>
<reference evidence="7 8" key="1">
    <citation type="submission" date="2018-10" db="EMBL/GenBank/DDBJ databases">
        <title>Draft Genome Sequence of Anaerotignum sp. KCTC 15736.</title>
        <authorList>
            <person name="Choi S.H."/>
            <person name="Kim J.S."/>
            <person name="Kang S.W."/>
            <person name="Lee J.S."/>
            <person name="Park S.H."/>
        </authorList>
    </citation>
    <scope>NUCLEOTIDE SEQUENCE [LARGE SCALE GENOMIC DNA]</scope>
    <source>
        <strain evidence="7 8">KCTC 15736</strain>
    </source>
</reference>
<dbReference type="Proteomes" id="UP000287361">
    <property type="component" value="Unassembled WGS sequence"/>
</dbReference>
<feature type="domain" description="RDD" evidence="6">
    <location>
        <begin position="21"/>
        <end position="184"/>
    </location>
</feature>